<evidence type="ECO:0008006" key="3">
    <source>
        <dbReference type="Google" id="ProtNLM"/>
    </source>
</evidence>
<keyword evidence="2" id="KW-1185">Reference proteome</keyword>
<comment type="caution">
    <text evidence="1">The sequence shown here is derived from an EMBL/GenBank/DDBJ whole genome shotgun (WGS) entry which is preliminary data.</text>
</comment>
<dbReference type="RefSeq" id="WP_380694958.1">
    <property type="nucleotide sequence ID" value="NZ_JBHRYR010000002.1"/>
</dbReference>
<accession>A0ABV7ZUN7</accession>
<evidence type="ECO:0000313" key="1">
    <source>
        <dbReference type="EMBL" id="MFC3851915.1"/>
    </source>
</evidence>
<dbReference type="EMBL" id="JBHRYR010000002">
    <property type="protein sequence ID" value="MFC3851915.1"/>
    <property type="molecule type" value="Genomic_DNA"/>
</dbReference>
<organism evidence="1 2">
    <name type="scientific">Saccharospirillum mangrovi</name>
    <dbReference type="NCBI Taxonomy" id="2161747"/>
    <lineage>
        <taxon>Bacteria</taxon>
        <taxon>Pseudomonadati</taxon>
        <taxon>Pseudomonadota</taxon>
        <taxon>Gammaproteobacteria</taxon>
        <taxon>Oceanospirillales</taxon>
        <taxon>Saccharospirillaceae</taxon>
        <taxon>Saccharospirillum</taxon>
    </lineage>
</organism>
<name>A0ABV7ZUN7_9GAMM</name>
<sequence length="193" mass="22285">MRTSNTSALQAFESLVAPRSNMVAFGGQRTRVLQSAPEKELNRLFDHYVHHAFTRKEGHEAKLKRDVRKVIDELHLEIPFKQHTFKLYDGELPVQVDLAQVVDRHVTKVIKPFYFDLTSREGLWDHADKWIPKLVRLKRAGELPERTLLPVGHSTGSERQMDALDEIKRELAELGTVIRATEHDKVRKFALDS</sequence>
<evidence type="ECO:0000313" key="2">
    <source>
        <dbReference type="Proteomes" id="UP001595617"/>
    </source>
</evidence>
<reference evidence="2" key="1">
    <citation type="journal article" date="2019" name="Int. J. Syst. Evol. Microbiol.">
        <title>The Global Catalogue of Microorganisms (GCM) 10K type strain sequencing project: providing services to taxonomists for standard genome sequencing and annotation.</title>
        <authorList>
            <consortium name="The Broad Institute Genomics Platform"/>
            <consortium name="The Broad Institute Genome Sequencing Center for Infectious Disease"/>
            <person name="Wu L."/>
            <person name="Ma J."/>
        </authorList>
    </citation>
    <scope>NUCLEOTIDE SEQUENCE [LARGE SCALE GENOMIC DNA]</scope>
    <source>
        <strain evidence="2">IBRC 10765</strain>
    </source>
</reference>
<dbReference type="Proteomes" id="UP001595617">
    <property type="component" value="Unassembled WGS sequence"/>
</dbReference>
<gene>
    <name evidence="1" type="ORF">ACFOOG_03625</name>
</gene>
<protein>
    <recommendedName>
        <fullName evidence="3">Smr domain-containing protein</fullName>
    </recommendedName>
</protein>
<proteinExistence type="predicted"/>